<sequence>MHRIDSEGSIAGKYTNGDEINDVEATVADADHMNAIQESICTVIEREGITLVKGDDTQLGDALDQAYGRKDVPNAWEGKQTFPGGVGLINSDGPITADGEIASSGAITADGTLGTKDGLVFLQAPTTAPSVPLSNKLVKELTCKAWGTITVSGGIATLNDGANVASVSVSGSHVQVDFAAPMANALYDAGVEQEISAATTKNVSAGSHSKTTAGFKISAFNSVNDLVSPAFTGFTVTFRVFGRQ</sequence>
<organism evidence="1 2">
    <name type="scientific">Stigmatella erecta</name>
    <dbReference type="NCBI Taxonomy" id="83460"/>
    <lineage>
        <taxon>Bacteria</taxon>
        <taxon>Pseudomonadati</taxon>
        <taxon>Myxococcota</taxon>
        <taxon>Myxococcia</taxon>
        <taxon>Myxococcales</taxon>
        <taxon>Cystobacterineae</taxon>
        <taxon>Archangiaceae</taxon>
        <taxon>Stigmatella</taxon>
    </lineage>
</organism>
<dbReference type="Proteomes" id="UP000199181">
    <property type="component" value="Unassembled WGS sequence"/>
</dbReference>
<proteinExistence type="predicted"/>
<evidence type="ECO:0000313" key="1">
    <source>
        <dbReference type="EMBL" id="SEU06773.1"/>
    </source>
</evidence>
<dbReference type="RefSeq" id="WP_093520947.1">
    <property type="nucleotide sequence ID" value="NZ_FOIJ01000007.1"/>
</dbReference>
<name>A0A1I0JA53_9BACT</name>
<dbReference type="AlphaFoldDB" id="A0A1I0JA53"/>
<keyword evidence="2" id="KW-1185">Reference proteome</keyword>
<evidence type="ECO:0000313" key="2">
    <source>
        <dbReference type="Proteomes" id="UP000199181"/>
    </source>
</evidence>
<protein>
    <submittedName>
        <fullName evidence="1">Uncharacterized protein</fullName>
    </submittedName>
</protein>
<gene>
    <name evidence="1" type="ORF">SAMN05443639_10790</name>
</gene>
<dbReference type="EMBL" id="FOIJ01000007">
    <property type="protein sequence ID" value="SEU06773.1"/>
    <property type="molecule type" value="Genomic_DNA"/>
</dbReference>
<reference evidence="2" key="1">
    <citation type="submission" date="2016-10" db="EMBL/GenBank/DDBJ databases">
        <authorList>
            <person name="Varghese N."/>
            <person name="Submissions S."/>
        </authorList>
    </citation>
    <scope>NUCLEOTIDE SEQUENCE [LARGE SCALE GENOMIC DNA]</scope>
    <source>
        <strain evidence="2">DSM 16858</strain>
    </source>
</reference>
<accession>A0A1I0JA53</accession>